<dbReference type="Pfam" id="PF04616">
    <property type="entry name" value="Glyco_hydro_43"/>
    <property type="match status" value="1"/>
</dbReference>
<evidence type="ECO:0000313" key="8">
    <source>
        <dbReference type="EMBL" id="ANY68964.1"/>
    </source>
</evidence>
<comment type="similarity">
    <text evidence="1 6">Belongs to the glycosyl hydrolase 43 family.</text>
</comment>
<accession>A0A1B2DMM3</accession>
<dbReference type="Gene3D" id="2.115.10.20">
    <property type="entry name" value="Glycosyl hydrolase domain, family 43"/>
    <property type="match status" value="1"/>
</dbReference>
<dbReference type="InterPro" id="IPR006710">
    <property type="entry name" value="Glyco_hydro_43"/>
</dbReference>
<organism evidence="8">
    <name type="scientific">Paenibacillus sp. BIHB 4019</name>
    <dbReference type="NCBI Taxonomy" id="1870819"/>
    <lineage>
        <taxon>Bacteria</taxon>
        <taxon>Bacillati</taxon>
        <taxon>Bacillota</taxon>
        <taxon>Bacilli</taxon>
        <taxon>Bacillales</taxon>
        <taxon>Paenibacillaceae</taxon>
        <taxon>Paenibacillus</taxon>
    </lineage>
</organism>
<keyword evidence="4 6" id="KW-0326">Glycosidase</keyword>
<feature type="site" description="Important for catalytic activity, responsible for pKa modulation of the active site Glu and correct orientation of both the proton donor and substrate" evidence="5">
    <location>
        <position position="154"/>
    </location>
</feature>
<dbReference type="GO" id="GO:0005975">
    <property type="term" value="P:carbohydrate metabolic process"/>
    <property type="evidence" value="ECO:0007669"/>
    <property type="project" value="InterPro"/>
</dbReference>
<evidence type="ECO:0000256" key="4">
    <source>
        <dbReference type="ARBA" id="ARBA00023295"/>
    </source>
</evidence>
<gene>
    <name evidence="8" type="ORF">BBD42_22610</name>
</gene>
<feature type="region of interest" description="Disordered" evidence="7">
    <location>
        <begin position="1"/>
        <end position="22"/>
    </location>
</feature>
<evidence type="ECO:0000256" key="1">
    <source>
        <dbReference type="ARBA" id="ARBA00009865"/>
    </source>
</evidence>
<dbReference type="PANTHER" id="PTHR43817">
    <property type="entry name" value="GLYCOSYL HYDROLASE"/>
    <property type="match status" value="1"/>
</dbReference>
<dbReference type="GO" id="GO:0004553">
    <property type="term" value="F:hydrolase activity, hydrolyzing O-glycosyl compounds"/>
    <property type="evidence" value="ECO:0007669"/>
    <property type="project" value="InterPro"/>
</dbReference>
<keyword evidence="3 6" id="KW-0378">Hydrolase</keyword>
<dbReference type="PIRSF" id="PIRSF025414">
    <property type="entry name" value="Alpha-L-arabinofuranosidase"/>
    <property type="match status" value="1"/>
</dbReference>
<keyword evidence="2" id="KW-0732">Signal</keyword>
<evidence type="ECO:0000256" key="7">
    <source>
        <dbReference type="SAM" id="MobiDB-lite"/>
    </source>
</evidence>
<proteinExistence type="inferred from homology"/>
<sequence>MQLPNGEKTAETKSSKSLQPITTQFTQNEGKAIILQRADPWIYKHVDGWYYFTATEPDYNYIELRRSQTIAGLADAEPAAIWHKHESGEMSEKIWAPEIHFIDGRWYIYFASGRTDAGFAHRTYVLENESANPLEGAWTEKGKIIMNWESFNLDATTFEHKGERYLVWAQNDPAIKGNTNLYIAAMENPWTIRGTQIMIATPEFDWEKIGYLVNEGPAVIKRNGSIFISYSASATDFNYCVGLLTASEDSDLLDAASWTKSPMPVFKTDGERGQYGPGHNGFTVAEDGKTDVFVYHARTYKDIEGEPLNDPNRHTFVKQLHWSEDGKPDFNVWN</sequence>
<dbReference type="AlphaFoldDB" id="A0A1B2DMM3"/>
<evidence type="ECO:0000256" key="6">
    <source>
        <dbReference type="RuleBase" id="RU361187"/>
    </source>
</evidence>
<protein>
    <submittedName>
        <fullName evidence="8">Alpha-N-arabinofuranosidase</fullName>
    </submittedName>
</protein>
<dbReference type="SUPFAM" id="SSF75005">
    <property type="entry name" value="Arabinanase/levansucrase/invertase"/>
    <property type="match status" value="1"/>
</dbReference>
<name>A0A1B2DMM3_9BACL</name>
<evidence type="ECO:0000256" key="2">
    <source>
        <dbReference type="ARBA" id="ARBA00022729"/>
    </source>
</evidence>
<dbReference type="PANTHER" id="PTHR43817:SF1">
    <property type="entry name" value="HYDROLASE, FAMILY 43, PUTATIVE (AFU_ORTHOLOGUE AFUA_3G01660)-RELATED"/>
    <property type="match status" value="1"/>
</dbReference>
<evidence type="ECO:0000256" key="5">
    <source>
        <dbReference type="PIRSR" id="PIRSR606710-2"/>
    </source>
</evidence>
<evidence type="ECO:0000256" key="3">
    <source>
        <dbReference type="ARBA" id="ARBA00022801"/>
    </source>
</evidence>
<dbReference type="InterPro" id="IPR016828">
    <property type="entry name" value="Alpha-L-arabinofuranosidase"/>
</dbReference>
<dbReference type="EMBL" id="CP016808">
    <property type="protein sequence ID" value="ANY68964.1"/>
    <property type="molecule type" value="Genomic_DNA"/>
</dbReference>
<dbReference type="InterPro" id="IPR023296">
    <property type="entry name" value="Glyco_hydro_beta-prop_sf"/>
</dbReference>
<reference evidence="8" key="1">
    <citation type="submission" date="2016-08" db="EMBL/GenBank/DDBJ databases">
        <title>Complete Genome Seqeunce of Paenibacillus sp. BIHB 4019 from tea rhizoplane.</title>
        <authorList>
            <person name="Thakur R."/>
            <person name="Swarnkar M.K."/>
            <person name="Gulati A."/>
        </authorList>
    </citation>
    <scope>NUCLEOTIDE SEQUENCE [LARGE SCALE GENOMIC DNA]</scope>
    <source>
        <strain evidence="8">BIHB4019</strain>
    </source>
</reference>
<dbReference type="CDD" id="cd18817">
    <property type="entry name" value="GH43f_LbAraf43-like"/>
    <property type="match status" value="1"/>
</dbReference>